<keyword evidence="2" id="KW-0732">Signal</keyword>
<evidence type="ECO:0000256" key="2">
    <source>
        <dbReference type="SAM" id="SignalP"/>
    </source>
</evidence>
<dbReference type="Proteomes" id="UP001652680">
    <property type="component" value="Unassembled WGS sequence"/>
</dbReference>
<accession>A0ABM5HPL0</accession>
<feature type="region of interest" description="Disordered" evidence="1">
    <location>
        <begin position="26"/>
        <end position="58"/>
    </location>
</feature>
<reference evidence="3" key="2">
    <citation type="submission" date="2025-05" db="UniProtKB">
        <authorList>
            <consortium name="EnsemblMetazoa"/>
        </authorList>
    </citation>
    <scope>IDENTIFICATION</scope>
</reference>
<proteinExistence type="predicted"/>
<evidence type="ECO:0008006" key="5">
    <source>
        <dbReference type="Google" id="ProtNLM"/>
    </source>
</evidence>
<organism evidence="3 4">
    <name type="scientific">Drosophila rhopaloa</name>
    <name type="common">Fruit fly</name>
    <dbReference type="NCBI Taxonomy" id="1041015"/>
    <lineage>
        <taxon>Eukaryota</taxon>
        <taxon>Metazoa</taxon>
        <taxon>Ecdysozoa</taxon>
        <taxon>Arthropoda</taxon>
        <taxon>Hexapoda</taxon>
        <taxon>Insecta</taxon>
        <taxon>Pterygota</taxon>
        <taxon>Neoptera</taxon>
        <taxon>Endopterygota</taxon>
        <taxon>Diptera</taxon>
        <taxon>Brachycera</taxon>
        <taxon>Muscomorpha</taxon>
        <taxon>Ephydroidea</taxon>
        <taxon>Drosophilidae</taxon>
        <taxon>Drosophila</taxon>
        <taxon>Sophophora</taxon>
    </lineage>
</organism>
<dbReference type="EnsemblMetazoa" id="XM_017127940.2">
    <property type="protein sequence ID" value="XP_016983429.2"/>
    <property type="gene ID" value="LOC108047651"/>
</dbReference>
<name>A0ABM5HPL0_DRORH</name>
<dbReference type="InterPro" id="IPR054054">
    <property type="entry name" value="Ng_1-3-like"/>
</dbReference>
<sequence length="121" mass="12773">MKLTCALLLLATVAFVLVDKTSAATGTTTATTETTTTTTTEDSTTTTSTTESTTTTTTAASTDKKMYIIHRNGTITRPKVEGKIHGTKQVHCNSGEKKKSGKSNGSSKGLRWLKSLKAKAT</sequence>
<feature type="region of interest" description="Disordered" evidence="1">
    <location>
        <begin position="75"/>
        <end position="121"/>
    </location>
</feature>
<evidence type="ECO:0000256" key="1">
    <source>
        <dbReference type="SAM" id="MobiDB-lite"/>
    </source>
</evidence>
<feature type="chain" id="PRO_5045390268" description="Protein new-glue 1-like" evidence="2">
    <location>
        <begin position="24"/>
        <end position="121"/>
    </location>
</feature>
<keyword evidence="4" id="KW-1185">Reference proteome</keyword>
<feature type="signal peptide" evidence="2">
    <location>
        <begin position="1"/>
        <end position="23"/>
    </location>
</feature>
<reference evidence="4" key="1">
    <citation type="journal article" date="2021" name="Elife">
        <title>Highly contiguous assemblies of 101 drosophilid genomes.</title>
        <authorList>
            <person name="Kim B.Y."/>
            <person name="Wang J.R."/>
            <person name="Miller D.E."/>
            <person name="Barmina O."/>
            <person name="Delaney E."/>
            <person name="Thompson A."/>
            <person name="Comeault A.A."/>
            <person name="Peede D."/>
            <person name="D'Agostino E.R."/>
            <person name="Pelaez J."/>
            <person name="Aguilar J.M."/>
            <person name="Haji D."/>
            <person name="Matsunaga T."/>
            <person name="Armstrong E.E."/>
            <person name="Zych M."/>
            <person name="Ogawa Y."/>
            <person name="Stamenkovic-Radak M."/>
            <person name="Jelic M."/>
            <person name="Veselinovic M.S."/>
            <person name="Tanaskovic M."/>
            <person name="Eric P."/>
            <person name="Gao J.J."/>
            <person name="Katoh T.K."/>
            <person name="Toda M.J."/>
            <person name="Watabe H."/>
            <person name="Watada M."/>
            <person name="Davis J.S."/>
            <person name="Moyle L.C."/>
            <person name="Manoli G."/>
            <person name="Bertolini E."/>
            <person name="Kostal V."/>
            <person name="Hawley R.S."/>
            <person name="Takahashi A."/>
            <person name="Jones C.D."/>
            <person name="Price D.K."/>
            <person name="Whiteman N."/>
            <person name="Kopp A."/>
            <person name="Matute D.R."/>
            <person name="Petrov D.A."/>
        </authorList>
    </citation>
    <scope>NUCLEOTIDE SEQUENCE [LARGE SCALE GENOMIC DNA]</scope>
</reference>
<dbReference type="GeneID" id="108047651"/>
<dbReference type="RefSeq" id="XP_016983429.2">
    <property type="nucleotide sequence ID" value="XM_017127940.2"/>
</dbReference>
<protein>
    <recommendedName>
        <fullName evidence="5">Protein new-glue 1-like</fullName>
    </recommendedName>
</protein>
<evidence type="ECO:0000313" key="3">
    <source>
        <dbReference type="EnsemblMetazoa" id="XP_016983429.2"/>
    </source>
</evidence>
<dbReference type="Pfam" id="PF21827">
    <property type="entry name" value="New_glue"/>
    <property type="match status" value="1"/>
</dbReference>
<evidence type="ECO:0000313" key="4">
    <source>
        <dbReference type="Proteomes" id="UP001652680"/>
    </source>
</evidence>